<sequence>MSNAGDSMLLRFPFSMLVPRANISYYTVPLAWLLSFSPHIYAVVRYSTHGQSAGSAEEAPKFNQTSPRTFPATLEANPHLSRETKDHIFRAEAASLNGFENLGWFAASVVAANSAGVDVAWVNALSLWYLLNRAVFNLVYIRGVDGKVRGMWFYGSIA</sequence>
<accession>A0A0D2KX97</accession>
<reference evidence="6 7" key="1">
    <citation type="submission" date="2015-01" db="EMBL/GenBank/DDBJ databases">
        <title>The Genome Sequence of Fonsecaea multimorphosa CBS 102226.</title>
        <authorList>
            <consortium name="The Broad Institute Genomics Platform"/>
            <person name="Cuomo C."/>
            <person name="de Hoog S."/>
            <person name="Gorbushina A."/>
            <person name="Stielow B."/>
            <person name="Teixiera M."/>
            <person name="Abouelleil A."/>
            <person name="Chapman S.B."/>
            <person name="Priest M."/>
            <person name="Young S.K."/>
            <person name="Wortman J."/>
            <person name="Nusbaum C."/>
            <person name="Birren B."/>
        </authorList>
    </citation>
    <scope>NUCLEOTIDE SEQUENCE [LARGE SCALE GENOMIC DNA]</scope>
    <source>
        <strain evidence="6 7">CBS 102226</strain>
    </source>
</reference>
<comment type="subcellular location">
    <subcellularLocation>
        <location evidence="1">Membrane</location>
    </subcellularLocation>
</comment>
<dbReference type="SUPFAM" id="SSF161084">
    <property type="entry name" value="MAPEG domain-like"/>
    <property type="match status" value="1"/>
</dbReference>
<dbReference type="GO" id="GO:0016020">
    <property type="term" value="C:membrane"/>
    <property type="evidence" value="ECO:0007669"/>
    <property type="project" value="UniProtKB-SubCell"/>
</dbReference>
<dbReference type="Pfam" id="PF01124">
    <property type="entry name" value="MAPEG"/>
    <property type="match status" value="1"/>
</dbReference>
<feature type="transmembrane region" description="Helical" evidence="5">
    <location>
        <begin position="23"/>
        <end position="44"/>
    </location>
</feature>
<dbReference type="Gene3D" id="1.20.120.550">
    <property type="entry name" value="Membrane associated eicosanoid/glutathione metabolism-like domain"/>
    <property type="match status" value="1"/>
</dbReference>
<dbReference type="Proteomes" id="UP000053411">
    <property type="component" value="Unassembled WGS sequence"/>
</dbReference>
<keyword evidence="4 5" id="KW-0472">Membrane</keyword>
<evidence type="ECO:0000256" key="1">
    <source>
        <dbReference type="ARBA" id="ARBA00004370"/>
    </source>
</evidence>
<evidence type="ECO:0000313" key="6">
    <source>
        <dbReference type="EMBL" id="KIY01424.1"/>
    </source>
</evidence>
<evidence type="ECO:0000313" key="7">
    <source>
        <dbReference type="Proteomes" id="UP000053411"/>
    </source>
</evidence>
<dbReference type="EMBL" id="KN848065">
    <property type="protein sequence ID" value="KIY01424.1"/>
    <property type="molecule type" value="Genomic_DNA"/>
</dbReference>
<dbReference type="InterPro" id="IPR023352">
    <property type="entry name" value="MAPEG-like_dom_sf"/>
</dbReference>
<keyword evidence="3 5" id="KW-1133">Transmembrane helix</keyword>
<proteinExistence type="predicted"/>
<keyword evidence="2 5" id="KW-0812">Transmembrane</keyword>
<dbReference type="GeneID" id="27708722"/>
<dbReference type="RefSeq" id="XP_016635546.1">
    <property type="nucleotide sequence ID" value="XM_016773489.1"/>
</dbReference>
<evidence type="ECO:0000256" key="4">
    <source>
        <dbReference type="ARBA" id="ARBA00023136"/>
    </source>
</evidence>
<dbReference type="OrthoDB" id="2122304at2759"/>
<evidence type="ECO:0000256" key="3">
    <source>
        <dbReference type="ARBA" id="ARBA00022989"/>
    </source>
</evidence>
<evidence type="ECO:0000256" key="5">
    <source>
        <dbReference type="SAM" id="Phobius"/>
    </source>
</evidence>
<keyword evidence="7" id="KW-1185">Reference proteome</keyword>
<dbReference type="VEuPathDB" id="FungiDB:Z520_02976"/>
<name>A0A0D2KX97_9EURO</name>
<dbReference type="AlphaFoldDB" id="A0A0D2KX97"/>
<evidence type="ECO:0000256" key="2">
    <source>
        <dbReference type="ARBA" id="ARBA00022692"/>
    </source>
</evidence>
<dbReference type="PANTHER" id="PTHR35371">
    <property type="entry name" value="INNER MEMBRANE PROTEIN"/>
    <property type="match status" value="1"/>
</dbReference>
<protein>
    <submittedName>
        <fullName evidence="6">Uncharacterized protein</fullName>
    </submittedName>
</protein>
<dbReference type="InterPro" id="IPR001129">
    <property type="entry name" value="Membr-assoc_MAPEG"/>
</dbReference>
<gene>
    <name evidence="6" type="ORF">Z520_02976</name>
</gene>
<dbReference type="PANTHER" id="PTHR35371:SF1">
    <property type="entry name" value="BLR7753 PROTEIN"/>
    <property type="match status" value="1"/>
</dbReference>
<organism evidence="6 7">
    <name type="scientific">Fonsecaea multimorphosa CBS 102226</name>
    <dbReference type="NCBI Taxonomy" id="1442371"/>
    <lineage>
        <taxon>Eukaryota</taxon>
        <taxon>Fungi</taxon>
        <taxon>Dikarya</taxon>
        <taxon>Ascomycota</taxon>
        <taxon>Pezizomycotina</taxon>
        <taxon>Eurotiomycetes</taxon>
        <taxon>Chaetothyriomycetidae</taxon>
        <taxon>Chaetothyriales</taxon>
        <taxon>Herpotrichiellaceae</taxon>
        <taxon>Fonsecaea</taxon>
    </lineage>
</organism>